<proteinExistence type="predicted"/>
<sequence>GRLALREGRELDRTRRGAREVRRGLQRPGPLRARGARRRAPIAGGGFGFRLRGQAPRGRAEARLLLCALRQGPGFFGLHPLPALAGLRGGGTGGEGGRAVAGLREPHRRARRRAALALRGEGRGRHRGTAVGRAPEALRELVRATAVAAAALRAGRPGRRRVAEGPQVGRICSEGAATAASPPAGTLPLRGSTV</sequence>
<name>A0A6J4QLZ4_9ACTN</name>
<accession>A0A6J4QLZ4</accession>
<feature type="compositionally biased region" description="Low complexity" evidence="1">
    <location>
        <begin position="174"/>
        <end position="186"/>
    </location>
</feature>
<feature type="compositionally biased region" description="Basic and acidic residues" evidence="1">
    <location>
        <begin position="13"/>
        <end position="23"/>
    </location>
</feature>
<reference evidence="2" key="1">
    <citation type="submission" date="2020-02" db="EMBL/GenBank/DDBJ databases">
        <authorList>
            <person name="Meier V. D."/>
        </authorList>
    </citation>
    <scope>NUCLEOTIDE SEQUENCE</scope>
    <source>
        <strain evidence="2">AVDCRST_MAG02</strain>
    </source>
</reference>
<protein>
    <submittedName>
        <fullName evidence="2">Uncharacterized protein</fullName>
    </submittedName>
</protein>
<feature type="non-terminal residue" evidence="2">
    <location>
        <position position="194"/>
    </location>
</feature>
<organism evidence="2">
    <name type="scientific">uncultured Rubrobacteraceae bacterium</name>
    <dbReference type="NCBI Taxonomy" id="349277"/>
    <lineage>
        <taxon>Bacteria</taxon>
        <taxon>Bacillati</taxon>
        <taxon>Actinomycetota</taxon>
        <taxon>Rubrobacteria</taxon>
        <taxon>Rubrobacterales</taxon>
        <taxon>Rubrobacteraceae</taxon>
        <taxon>environmental samples</taxon>
    </lineage>
</organism>
<dbReference type="AlphaFoldDB" id="A0A6J4QLZ4"/>
<feature type="region of interest" description="Disordered" evidence="1">
    <location>
        <begin position="13"/>
        <end position="39"/>
    </location>
</feature>
<feature type="non-terminal residue" evidence="2">
    <location>
        <position position="1"/>
    </location>
</feature>
<evidence type="ECO:0000313" key="2">
    <source>
        <dbReference type="EMBL" id="CAA9443701.1"/>
    </source>
</evidence>
<evidence type="ECO:0000256" key="1">
    <source>
        <dbReference type="SAM" id="MobiDB-lite"/>
    </source>
</evidence>
<gene>
    <name evidence="2" type="ORF">AVDCRST_MAG02-22</name>
</gene>
<dbReference type="EMBL" id="CADCVH010000002">
    <property type="protein sequence ID" value="CAA9443701.1"/>
    <property type="molecule type" value="Genomic_DNA"/>
</dbReference>
<feature type="region of interest" description="Disordered" evidence="1">
    <location>
        <begin position="174"/>
        <end position="194"/>
    </location>
</feature>